<comment type="caution">
    <text evidence="3">The sequence shown here is derived from an EMBL/GenBank/DDBJ whole genome shotgun (WGS) entry which is preliminary data.</text>
</comment>
<feature type="region of interest" description="Disordered" evidence="2">
    <location>
        <begin position="623"/>
        <end position="645"/>
    </location>
</feature>
<organism evidence="3 4">
    <name type="scientific">Lagenidium giganteum</name>
    <dbReference type="NCBI Taxonomy" id="4803"/>
    <lineage>
        <taxon>Eukaryota</taxon>
        <taxon>Sar</taxon>
        <taxon>Stramenopiles</taxon>
        <taxon>Oomycota</taxon>
        <taxon>Peronosporomycetes</taxon>
        <taxon>Pythiales</taxon>
        <taxon>Pythiaceae</taxon>
    </lineage>
</organism>
<gene>
    <name evidence="3" type="ORF">N0F65_007752</name>
</gene>
<feature type="region of interest" description="Disordered" evidence="2">
    <location>
        <begin position="1"/>
        <end position="43"/>
    </location>
</feature>
<feature type="coiled-coil region" evidence="1">
    <location>
        <begin position="168"/>
        <end position="257"/>
    </location>
</feature>
<keyword evidence="1" id="KW-0175">Coiled coil</keyword>
<feature type="compositionally biased region" description="Low complexity" evidence="2">
    <location>
        <begin position="9"/>
        <end position="31"/>
    </location>
</feature>
<feature type="region of interest" description="Disordered" evidence="2">
    <location>
        <begin position="486"/>
        <end position="513"/>
    </location>
</feature>
<feature type="region of interest" description="Disordered" evidence="2">
    <location>
        <begin position="335"/>
        <end position="382"/>
    </location>
</feature>
<dbReference type="Proteomes" id="UP001146120">
    <property type="component" value="Unassembled WGS sequence"/>
</dbReference>
<name>A0AAV2Z0Z5_9STRA</name>
<protein>
    <submittedName>
        <fullName evidence="3">Uncharacterized protein</fullName>
    </submittedName>
</protein>
<feature type="compositionally biased region" description="Basic and acidic residues" evidence="2">
    <location>
        <begin position="364"/>
        <end position="377"/>
    </location>
</feature>
<evidence type="ECO:0000256" key="2">
    <source>
        <dbReference type="SAM" id="MobiDB-lite"/>
    </source>
</evidence>
<evidence type="ECO:0000256" key="1">
    <source>
        <dbReference type="SAM" id="Coils"/>
    </source>
</evidence>
<feature type="coiled-coil region" evidence="1">
    <location>
        <begin position="408"/>
        <end position="442"/>
    </location>
</feature>
<feature type="compositionally biased region" description="Polar residues" evidence="2">
    <location>
        <begin position="499"/>
        <end position="508"/>
    </location>
</feature>
<keyword evidence="4" id="KW-1185">Reference proteome</keyword>
<sequence length="674" mass="78053">MDTTPLAWRPPGRRAASSASSGGAMAPTASSEGKRTRLPSRSQWRDLRQTVRIRATVDTPERRPQNARIADLCAEDRDKVAKLIRRIVDVGKMHEESEAAFAQQRDALEHEIQTLRLQARQDAREMESLGERLQRALAHAREYQEPVNVLEDASEAETQHRLETDQTMDLLKLEVDKLRCLVQQQQDELKEQLEAERTRHRHELDRVREELREAQQQLIEERRERLVEKQRELEQRVEEAKQQIHHADDRDRDVKEEAVGSKSVAAVGANDLSSFFNTSTELPEKIKDVMDEWKKRMEEALQSTRSAIAEPSATRELDTAKESFVCTQCASHRRNEIADQEQRDGALNEKVGREDSGDASPRNEQQRLVDADTRMPPDRAMLPPVIPRVKRLNFDEYLAQSGNLDMPERRQETRRRVWIEEAEEVEEEEKEERQNMWLDEEEDLEEVDWKRPSREQHRDAARERRKHYETLGKHVAQALLLNDTRGSTAEPESRLFPSMSPSATQQPIPRSRPDQQMAELLPDTGFELYDDSLYDVVQALEMPPSPGQLHSHTGENDAVEDTADRIEALRRELAEREKRLNQLEVVREIKQTRQIDNDDDALAILEQVKDVYALDLLHARQRTPRPSAFPPSTRLGESPLGPPLSARDLSVREAIEKDMEELLREEAFQNWRLR</sequence>
<evidence type="ECO:0000313" key="3">
    <source>
        <dbReference type="EMBL" id="DBA00623.1"/>
    </source>
</evidence>
<reference evidence="3" key="2">
    <citation type="journal article" date="2023" name="Microbiol Resour">
        <title>Decontamination and Annotation of the Draft Genome Sequence of the Oomycete Lagenidium giganteum ARSEF 373.</title>
        <authorList>
            <person name="Morgan W.R."/>
            <person name="Tartar A."/>
        </authorList>
    </citation>
    <scope>NUCLEOTIDE SEQUENCE</scope>
    <source>
        <strain evidence="3">ARSEF 373</strain>
    </source>
</reference>
<accession>A0AAV2Z0Z5</accession>
<dbReference type="EMBL" id="DAKRPA010000061">
    <property type="protein sequence ID" value="DBA00623.1"/>
    <property type="molecule type" value="Genomic_DNA"/>
</dbReference>
<feature type="coiled-coil region" evidence="1">
    <location>
        <begin position="556"/>
        <end position="586"/>
    </location>
</feature>
<proteinExistence type="predicted"/>
<dbReference type="AlphaFoldDB" id="A0AAV2Z0Z5"/>
<reference evidence="3" key="1">
    <citation type="submission" date="2022-11" db="EMBL/GenBank/DDBJ databases">
        <authorList>
            <person name="Morgan W.R."/>
            <person name="Tartar A."/>
        </authorList>
    </citation>
    <scope>NUCLEOTIDE SEQUENCE</scope>
    <source>
        <strain evidence="3">ARSEF 373</strain>
    </source>
</reference>
<evidence type="ECO:0000313" key="4">
    <source>
        <dbReference type="Proteomes" id="UP001146120"/>
    </source>
</evidence>
<feature type="compositionally biased region" description="Basic and acidic residues" evidence="2">
    <location>
        <begin position="335"/>
        <end position="356"/>
    </location>
</feature>